<comment type="caution">
    <text evidence="2">The sequence shown here is derived from an EMBL/GenBank/DDBJ whole genome shotgun (WGS) entry which is preliminary data.</text>
</comment>
<dbReference type="EMBL" id="JBFAEG010000016">
    <property type="protein sequence ID" value="MEU5709689.1"/>
    <property type="molecule type" value="Genomic_DNA"/>
</dbReference>
<dbReference type="Gene3D" id="3.40.630.10">
    <property type="entry name" value="Zn peptidases"/>
    <property type="match status" value="1"/>
</dbReference>
<dbReference type="InterPro" id="IPR036264">
    <property type="entry name" value="Bact_exopeptidase_dim_dom"/>
</dbReference>
<dbReference type="Gene3D" id="3.30.70.360">
    <property type="match status" value="1"/>
</dbReference>
<evidence type="ECO:0000313" key="2">
    <source>
        <dbReference type="EMBL" id="MEU5709689.1"/>
    </source>
</evidence>
<organism evidence="2 3">
    <name type="scientific">Streptomyces flaveolus</name>
    <dbReference type="NCBI Taxonomy" id="67297"/>
    <lineage>
        <taxon>Bacteria</taxon>
        <taxon>Bacillati</taxon>
        <taxon>Actinomycetota</taxon>
        <taxon>Actinomycetes</taxon>
        <taxon>Kitasatosporales</taxon>
        <taxon>Streptomycetaceae</taxon>
        <taxon>Streptomyces</taxon>
    </lineage>
</organism>
<dbReference type="Pfam" id="PF01546">
    <property type="entry name" value="Peptidase_M20"/>
    <property type="match status" value="1"/>
</dbReference>
<dbReference type="InterPro" id="IPR017439">
    <property type="entry name" value="Amidohydrolase"/>
</dbReference>
<feature type="domain" description="Peptidase M20 dimerisation" evidence="1">
    <location>
        <begin position="192"/>
        <end position="283"/>
    </location>
</feature>
<dbReference type="PANTHER" id="PTHR11014">
    <property type="entry name" value="PEPTIDASE M20 FAMILY MEMBER"/>
    <property type="match status" value="1"/>
</dbReference>
<evidence type="ECO:0000259" key="1">
    <source>
        <dbReference type="Pfam" id="PF07687"/>
    </source>
</evidence>
<evidence type="ECO:0000313" key="3">
    <source>
        <dbReference type="Proteomes" id="UP001551011"/>
    </source>
</evidence>
<dbReference type="Proteomes" id="UP001551011">
    <property type="component" value="Unassembled WGS sequence"/>
</dbReference>
<reference evidence="2 3" key="1">
    <citation type="submission" date="2024-06" db="EMBL/GenBank/DDBJ databases">
        <title>The Natural Products Discovery Center: Release of the First 8490 Sequenced Strains for Exploring Actinobacteria Biosynthetic Diversity.</title>
        <authorList>
            <person name="Kalkreuter E."/>
            <person name="Kautsar S.A."/>
            <person name="Yang D."/>
            <person name="Bader C.D."/>
            <person name="Teijaro C.N."/>
            <person name="Fluegel L."/>
            <person name="Davis C.M."/>
            <person name="Simpson J.R."/>
            <person name="Lauterbach L."/>
            <person name="Steele A.D."/>
            <person name="Gui C."/>
            <person name="Meng S."/>
            <person name="Li G."/>
            <person name="Viehrig K."/>
            <person name="Ye F."/>
            <person name="Su P."/>
            <person name="Kiefer A.F."/>
            <person name="Nichols A."/>
            <person name="Cepeda A.J."/>
            <person name="Yan W."/>
            <person name="Fan B."/>
            <person name="Jiang Y."/>
            <person name="Adhikari A."/>
            <person name="Zheng C.-J."/>
            <person name="Schuster L."/>
            <person name="Cowan T.M."/>
            <person name="Smanski M.J."/>
            <person name="Chevrette M.G."/>
            <person name="De Carvalho L.P.S."/>
            <person name="Shen B."/>
        </authorList>
    </citation>
    <scope>NUCLEOTIDE SEQUENCE [LARGE SCALE GENOMIC DNA]</scope>
    <source>
        <strain evidence="2 3">NPDC020594</strain>
    </source>
</reference>
<sequence length="404" mass="42080">MSGRRPGPGLVEDLVRLREDLHREPEIGLDLPRTQAKVLAALDGLPLEITTGGGLSSVTAVLRGGGPDTGDGDRPVVLLRADMDALPLTEKSGVPYASKVEGRMHACGHDLHTAMLVGAARLLAEGRDGLRGDVVFMFQPGEEGHHGARLMIEEGVLEAAGRRPVAAYAVHVASSMLPSGWLLTRKGPLLAGADALRVLVRGRGGHDSQPQLLKDPVPAAAEMILALQTYASRGFDPFDPVLLSVGSIHAGTSANIIPDEAELKIGVRTFGPGAKAQVVDGVTRVLEGVAAAHGVTVTVEHAMDYPVTVVDPDEADFAAGTVEKVLGPGRLVWAPNTLSPSEDFSFVLDRVPGAMLFLGACPPDRDPGKASFNHSPDAVFGNEVLGDGALLLASLAEERLAAAG</sequence>
<dbReference type="CDD" id="cd03886">
    <property type="entry name" value="M20_Acy1"/>
    <property type="match status" value="1"/>
</dbReference>
<proteinExistence type="predicted"/>
<dbReference type="InterPro" id="IPR011650">
    <property type="entry name" value="Peptidase_M20_dimer"/>
</dbReference>
<dbReference type="InterPro" id="IPR002933">
    <property type="entry name" value="Peptidase_M20"/>
</dbReference>
<dbReference type="SUPFAM" id="SSF53187">
    <property type="entry name" value="Zn-dependent exopeptidases"/>
    <property type="match status" value="1"/>
</dbReference>
<dbReference type="NCBIfam" id="TIGR01891">
    <property type="entry name" value="amidohydrolases"/>
    <property type="match status" value="1"/>
</dbReference>
<dbReference type="Pfam" id="PF07687">
    <property type="entry name" value="M20_dimer"/>
    <property type="match status" value="1"/>
</dbReference>
<dbReference type="PANTHER" id="PTHR11014:SF63">
    <property type="entry name" value="METALLOPEPTIDASE, PUTATIVE (AFU_ORTHOLOGUE AFUA_6G09600)-RELATED"/>
    <property type="match status" value="1"/>
</dbReference>
<protein>
    <submittedName>
        <fullName evidence="2">M20 family metallopeptidase</fullName>
    </submittedName>
</protein>
<dbReference type="SUPFAM" id="SSF55031">
    <property type="entry name" value="Bacterial exopeptidase dimerisation domain"/>
    <property type="match status" value="1"/>
</dbReference>
<dbReference type="RefSeq" id="WP_030641869.1">
    <property type="nucleotide sequence ID" value="NZ_JBEXDP010000017.1"/>
</dbReference>
<dbReference type="PIRSF" id="PIRSF005962">
    <property type="entry name" value="Pept_M20D_amidohydro"/>
    <property type="match status" value="1"/>
</dbReference>
<name>A0ABV3ACS2_9ACTN</name>
<keyword evidence="3" id="KW-1185">Reference proteome</keyword>
<gene>
    <name evidence="2" type="ORF">AB0H04_22900</name>
</gene>
<accession>A0ABV3ACS2</accession>